<evidence type="ECO:0000313" key="1">
    <source>
        <dbReference type="EMBL" id="TKC44789.1"/>
    </source>
</evidence>
<organism evidence="1 2">
    <name type="scientific">Monodon monoceros</name>
    <name type="common">Narwhal</name>
    <name type="synonym">Ceratodon monodon</name>
    <dbReference type="NCBI Taxonomy" id="40151"/>
    <lineage>
        <taxon>Eukaryota</taxon>
        <taxon>Metazoa</taxon>
        <taxon>Chordata</taxon>
        <taxon>Craniata</taxon>
        <taxon>Vertebrata</taxon>
        <taxon>Euteleostomi</taxon>
        <taxon>Mammalia</taxon>
        <taxon>Eutheria</taxon>
        <taxon>Laurasiatheria</taxon>
        <taxon>Artiodactyla</taxon>
        <taxon>Whippomorpha</taxon>
        <taxon>Cetacea</taxon>
        <taxon>Odontoceti</taxon>
        <taxon>Monodontidae</taxon>
        <taxon>Monodon</taxon>
    </lineage>
</organism>
<reference evidence="2" key="1">
    <citation type="journal article" date="2019" name="IScience">
        <title>Narwhal Genome Reveals Long-Term Low Genetic Diversity despite Current Large Abundance Size.</title>
        <authorList>
            <person name="Westbury M.V."/>
            <person name="Petersen B."/>
            <person name="Garde E."/>
            <person name="Heide-Jorgensen M.P."/>
            <person name="Lorenzen E.D."/>
        </authorList>
    </citation>
    <scope>NUCLEOTIDE SEQUENCE [LARGE SCALE GENOMIC DNA]</scope>
</reference>
<proteinExistence type="predicted"/>
<name>A0A4U1F5T4_MONMO</name>
<gene>
    <name evidence="1" type="ORF">EI555_007732</name>
</gene>
<dbReference type="Proteomes" id="UP000308365">
    <property type="component" value="Unassembled WGS sequence"/>
</dbReference>
<dbReference type="AlphaFoldDB" id="A0A4U1F5T4"/>
<sequence length="149" mass="16644">QNHDSERMAFSQSEQGYLSKDSRFHWVGIVLLELEGALWRREWAQTELANMLLGGLAKEKGTREIPLSLINSAVYQCQTSTACPVPFTWKKRDARIEASVPSQSLQKQFIPKDSINIACTATFAITVCTNSMELANTSAIVYSNIIAIF</sequence>
<dbReference type="EMBL" id="RWIC01000371">
    <property type="protein sequence ID" value="TKC44789.1"/>
    <property type="molecule type" value="Genomic_DNA"/>
</dbReference>
<comment type="caution">
    <text evidence="1">The sequence shown here is derived from an EMBL/GenBank/DDBJ whole genome shotgun (WGS) entry which is preliminary data.</text>
</comment>
<evidence type="ECO:0000313" key="2">
    <source>
        <dbReference type="Proteomes" id="UP000308365"/>
    </source>
</evidence>
<feature type="non-terminal residue" evidence="1">
    <location>
        <position position="1"/>
    </location>
</feature>
<feature type="non-terminal residue" evidence="1">
    <location>
        <position position="149"/>
    </location>
</feature>
<accession>A0A4U1F5T4</accession>
<protein>
    <submittedName>
        <fullName evidence="1">Uncharacterized protein</fullName>
    </submittedName>
</protein>